<comment type="subcellular location">
    <subcellularLocation>
        <location evidence="5">Cytoplasm</location>
    </subcellularLocation>
</comment>
<dbReference type="GO" id="GO:0006402">
    <property type="term" value="P:mRNA catabolic process"/>
    <property type="evidence" value="ECO:0007669"/>
    <property type="project" value="InterPro"/>
</dbReference>
<protein>
    <recommendedName>
        <fullName evidence="5">Translational regulator CsrA</fullName>
    </recommendedName>
</protein>
<dbReference type="AlphaFoldDB" id="A0A7S6WMS2"/>
<dbReference type="Gene3D" id="2.60.40.4380">
    <property type="entry name" value="Translational regulator CsrA"/>
    <property type="match status" value="1"/>
</dbReference>
<dbReference type="PANTHER" id="PTHR34984">
    <property type="entry name" value="CARBON STORAGE REGULATOR"/>
    <property type="match status" value="1"/>
</dbReference>
<proteinExistence type="inferred from homology"/>
<sequence length="76" mass="8588">MLILSRKTNQKILIGDNIELTIIEIRGDQVKIGVNAPPSVKVFREEIYQEIQNENKAAMVKDTAPILPDLHLPPKK</sequence>
<evidence type="ECO:0000256" key="3">
    <source>
        <dbReference type="ARBA" id="ARBA00022845"/>
    </source>
</evidence>
<dbReference type="GO" id="GO:0005829">
    <property type="term" value="C:cytosol"/>
    <property type="evidence" value="ECO:0007669"/>
    <property type="project" value="TreeGrafter"/>
</dbReference>
<keyword evidence="3 5" id="KW-0810">Translation regulation</keyword>
<dbReference type="InterPro" id="IPR003751">
    <property type="entry name" value="CsrA"/>
</dbReference>
<dbReference type="SUPFAM" id="SSF117130">
    <property type="entry name" value="CsrA-like"/>
    <property type="match status" value="1"/>
</dbReference>
<dbReference type="Proteomes" id="UP000593915">
    <property type="component" value="Chromosome"/>
</dbReference>
<evidence type="ECO:0000256" key="2">
    <source>
        <dbReference type="ARBA" id="ARBA00022491"/>
    </source>
</evidence>
<dbReference type="NCBIfam" id="NF002469">
    <property type="entry name" value="PRK01712.1"/>
    <property type="match status" value="1"/>
</dbReference>
<dbReference type="FunFam" id="2.60.40.4380:FF:000002">
    <property type="entry name" value="Translational regulator CsrA"/>
    <property type="match status" value="1"/>
</dbReference>
<dbReference type="HAMAP" id="MF_00167">
    <property type="entry name" value="CsrA"/>
    <property type="match status" value="1"/>
</dbReference>
<dbReference type="GO" id="GO:0044781">
    <property type="term" value="P:bacterial-type flagellum organization"/>
    <property type="evidence" value="ECO:0007669"/>
    <property type="project" value="UniProtKB-KW"/>
</dbReference>
<evidence type="ECO:0000256" key="1">
    <source>
        <dbReference type="ARBA" id="ARBA00022490"/>
    </source>
</evidence>
<name>A0A7S6WMS2_9SPIR</name>
<reference evidence="6 7" key="1">
    <citation type="submission" date="2020-09" db="EMBL/GenBank/DDBJ databases">
        <title>Characterization of Treponema spp. from bovine digital dermatitis in Korea.</title>
        <authorList>
            <person name="Espiritu H.M."/>
            <person name="Cho Y.I."/>
            <person name="Mamuad L."/>
        </authorList>
    </citation>
    <scope>NUCLEOTIDE SEQUENCE [LARGE SCALE GENOMIC DNA]</scope>
    <source>
        <strain evidence="6 7">KS1</strain>
    </source>
</reference>
<dbReference type="GO" id="GO:0006109">
    <property type="term" value="P:regulation of carbohydrate metabolic process"/>
    <property type="evidence" value="ECO:0007669"/>
    <property type="project" value="InterPro"/>
</dbReference>
<dbReference type="GO" id="GO:0045947">
    <property type="term" value="P:negative regulation of translational initiation"/>
    <property type="evidence" value="ECO:0007669"/>
    <property type="project" value="UniProtKB-UniRule"/>
</dbReference>
<accession>A0A7S6WMS2</accession>
<comment type="similarity">
    <text evidence="5">Belongs to the CsrA/RsmA family.</text>
</comment>
<dbReference type="RefSeq" id="WP_020966003.1">
    <property type="nucleotide sequence ID" value="NZ_CP045670.1"/>
</dbReference>
<dbReference type="Pfam" id="PF02599">
    <property type="entry name" value="CsrA"/>
    <property type="match status" value="1"/>
</dbReference>
<dbReference type="GO" id="GO:1902208">
    <property type="term" value="P:regulation of bacterial-type flagellum assembly"/>
    <property type="evidence" value="ECO:0007669"/>
    <property type="project" value="UniProtKB-UniRule"/>
</dbReference>
<keyword evidence="5" id="KW-1005">Bacterial flagellum biogenesis</keyword>
<evidence type="ECO:0000313" key="7">
    <source>
        <dbReference type="Proteomes" id="UP000593915"/>
    </source>
</evidence>
<gene>
    <name evidence="5 6" type="primary">csrA</name>
    <name evidence="6" type="ORF">IFE08_09205</name>
</gene>
<comment type="subunit">
    <text evidence="5">Homodimer; the beta-strands of each monomer intercalate to form a hydrophobic core, while the alpha-helices form wings that extend away from the core.</text>
</comment>
<evidence type="ECO:0000256" key="4">
    <source>
        <dbReference type="ARBA" id="ARBA00022884"/>
    </source>
</evidence>
<comment type="function">
    <text evidence="5">A translational regulator that binds mRNA to regulate translation initiation and/or mRNA stability. Usually binds in the 5'-UTR at or near the Shine-Dalgarno sequence preventing ribosome-binding, thus repressing translation. Its main target seems to be the major flagellin gene, while its function is anatagonized by FliW.</text>
</comment>
<keyword evidence="2 5" id="KW-0678">Repressor</keyword>
<keyword evidence="1 5" id="KW-0963">Cytoplasm</keyword>
<evidence type="ECO:0000256" key="5">
    <source>
        <dbReference type="HAMAP-Rule" id="MF_00167"/>
    </source>
</evidence>
<dbReference type="EMBL" id="CP061839">
    <property type="protein sequence ID" value="QOW60025.1"/>
    <property type="molecule type" value="Genomic_DNA"/>
</dbReference>
<evidence type="ECO:0000313" key="6">
    <source>
        <dbReference type="EMBL" id="QOW60025.1"/>
    </source>
</evidence>
<dbReference type="GO" id="GO:0048027">
    <property type="term" value="F:mRNA 5'-UTR binding"/>
    <property type="evidence" value="ECO:0007669"/>
    <property type="project" value="UniProtKB-UniRule"/>
</dbReference>
<organism evidence="6 7">
    <name type="scientific">Treponema pedis</name>
    <dbReference type="NCBI Taxonomy" id="409322"/>
    <lineage>
        <taxon>Bacteria</taxon>
        <taxon>Pseudomonadati</taxon>
        <taxon>Spirochaetota</taxon>
        <taxon>Spirochaetia</taxon>
        <taxon>Spirochaetales</taxon>
        <taxon>Treponemataceae</taxon>
        <taxon>Treponema</taxon>
    </lineage>
</organism>
<dbReference type="GeneID" id="301090697"/>
<dbReference type="InterPro" id="IPR036107">
    <property type="entry name" value="CsrA_sf"/>
</dbReference>
<keyword evidence="4 5" id="KW-0694">RNA-binding</keyword>
<dbReference type="NCBIfam" id="TIGR00202">
    <property type="entry name" value="csrA"/>
    <property type="match status" value="1"/>
</dbReference>
<dbReference type="PANTHER" id="PTHR34984:SF1">
    <property type="entry name" value="CARBON STORAGE REGULATOR"/>
    <property type="match status" value="1"/>
</dbReference>